<keyword evidence="1" id="KW-0732">Signal</keyword>
<evidence type="ECO:0000313" key="3">
    <source>
        <dbReference type="Proteomes" id="UP000471501"/>
    </source>
</evidence>
<dbReference type="AlphaFoldDB" id="A0A6I4NRE7"/>
<dbReference type="Pfam" id="PF13585">
    <property type="entry name" value="CHU_C"/>
    <property type="match status" value="1"/>
</dbReference>
<accession>A0A6I4NRE7</accession>
<dbReference type="EMBL" id="WSTB01000019">
    <property type="protein sequence ID" value="MWB96783.1"/>
    <property type="molecule type" value="Genomic_DNA"/>
</dbReference>
<evidence type="ECO:0000313" key="2">
    <source>
        <dbReference type="EMBL" id="MWB96783.1"/>
    </source>
</evidence>
<comment type="caution">
    <text evidence="2">The sequence shown here is derived from an EMBL/GenBank/DDBJ whole genome shotgun (WGS) entry which is preliminary data.</text>
</comment>
<feature type="chain" id="PRO_5026201699" evidence="1">
    <location>
        <begin position="23"/>
        <end position="420"/>
    </location>
</feature>
<sequence length="420" mass="46630">MKPILKRLTFIALLFCVSTINAQTVNNGIMVIEPDTVVSTYFDFSNNRNGEFRNDGDFYVFKNFNNDGIVTFTPAGNGYTRFVGVDNQRITGTLPAELNDVLFENSSVQPAFHLEGDISIAGNSEFKKGIVNNDDFGGNIAYEQDATHSETSNDSHVDGHVIKNGNKAFIYPIGDKNVYRFAGISAPADVASTFRGKYFFDNSAPLYDHTKKPSNIEIINNQEYWTLENTGNKGDIMLTLSWDETTTTPANIVADPKVDKIVIVRWDEATQMWVNEGGIVDVANRTVTTAINVTGYGVFTLARVESKEQPLPCGKEFKIYNAISPGSDTVNAEFKVVGLAECSSDNTVEIYNRWGVKVFETHNYGANGNVFNGYSSGRVTINKGQLLPPGTYFYILNVNYKNEKNENQTYKDAGYLYLSN</sequence>
<protein>
    <submittedName>
        <fullName evidence="2">Gliding motility-associated C-terminal domain-containing protein</fullName>
    </submittedName>
</protein>
<keyword evidence="3" id="KW-1185">Reference proteome</keyword>
<proteinExistence type="predicted"/>
<reference evidence="2 3" key="1">
    <citation type="submission" date="2019-12" db="EMBL/GenBank/DDBJ databases">
        <authorList>
            <person name="Kim Y.S."/>
        </authorList>
    </citation>
    <scope>NUCLEOTIDE SEQUENCE [LARGE SCALE GENOMIC DNA]</scope>
    <source>
        <strain evidence="2 3">GA093</strain>
    </source>
</reference>
<feature type="signal peptide" evidence="1">
    <location>
        <begin position="1"/>
        <end position="22"/>
    </location>
</feature>
<evidence type="ECO:0000256" key="1">
    <source>
        <dbReference type="SAM" id="SignalP"/>
    </source>
</evidence>
<organism evidence="2 3">
    <name type="scientific">Flavobacterium hydrocarbonoxydans</name>
    <dbReference type="NCBI Taxonomy" id="2683249"/>
    <lineage>
        <taxon>Bacteria</taxon>
        <taxon>Pseudomonadati</taxon>
        <taxon>Bacteroidota</taxon>
        <taxon>Flavobacteriia</taxon>
        <taxon>Flavobacteriales</taxon>
        <taxon>Flavobacteriaceae</taxon>
        <taxon>Flavobacterium</taxon>
    </lineage>
</organism>
<dbReference type="Proteomes" id="UP000471501">
    <property type="component" value="Unassembled WGS sequence"/>
</dbReference>
<name>A0A6I4NRE7_9FLAO</name>
<dbReference type="RefSeq" id="WP_160376670.1">
    <property type="nucleotide sequence ID" value="NZ_WSTB01000019.1"/>
</dbReference>
<gene>
    <name evidence="2" type="ORF">GON26_20670</name>
</gene>